<name>A0A9P4K070_9PLEO</name>
<feature type="compositionally biased region" description="Pro residues" evidence="1">
    <location>
        <begin position="422"/>
        <end position="435"/>
    </location>
</feature>
<feature type="compositionally biased region" description="Low complexity" evidence="1">
    <location>
        <begin position="404"/>
        <end position="421"/>
    </location>
</feature>
<feature type="transmembrane region" description="Helical" evidence="2">
    <location>
        <begin position="160"/>
        <end position="181"/>
    </location>
</feature>
<feature type="transmembrane region" description="Helical" evidence="2">
    <location>
        <begin position="26"/>
        <end position="52"/>
    </location>
</feature>
<gene>
    <name evidence="3" type="ORF">CC78DRAFT_37219</name>
</gene>
<evidence type="ECO:0000313" key="4">
    <source>
        <dbReference type="Proteomes" id="UP000800093"/>
    </source>
</evidence>
<proteinExistence type="predicted"/>
<comment type="caution">
    <text evidence="3">The sequence shown here is derived from an EMBL/GenBank/DDBJ whole genome shotgun (WGS) entry which is preliminary data.</text>
</comment>
<sequence length="444" mass="49902">MRVLKCADFNPDCTAKEQVVNANPDIAGIGVILGFLCTTCLAFLIAFSVLFLDRYEKIVNFFRKYVVRNTDEYCLEEKPIKYWRSPVFWSKVLSKNLLAFSDTQLLTGISIQFTAMLQHCKLSVYHFRVVTDLAFLTTVTHLLAVVTLRKYFVDNPWINLPRIFFMLGNLALLGYTSYVAYSYDLVELDLSSSLACFFKSERPRLRAAFGGKWAALLIAAIGGHATVIIAMYILSDKVLKKIKDKWWFWIGTIFRTWIIAPAYATYGIVMAGRSLRKTQALGTASVAIEGSETEWGFGQFLPLLLLALPLFAGWESFWEEKNWDKNLFSGSQRPSTVNVMQTPKSPNLHQQSTRDNSVAERTIESSGPSPMGTPRLRSTSHITISPHLTPMSTPRIPVSSPVATSELTPPLPELSPIASPQLTPPVGPPQRPRSPPRFEERLPR</sequence>
<feature type="region of interest" description="Disordered" evidence="1">
    <location>
        <begin position="334"/>
        <end position="444"/>
    </location>
</feature>
<dbReference type="InterPro" id="IPR053018">
    <property type="entry name" value="Elsinochrome_Biosynth-Asso"/>
</dbReference>
<evidence type="ECO:0000256" key="1">
    <source>
        <dbReference type="SAM" id="MobiDB-lite"/>
    </source>
</evidence>
<keyword evidence="2" id="KW-0812">Transmembrane</keyword>
<feature type="transmembrane region" description="Helical" evidence="2">
    <location>
        <begin position="246"/>
        <end position="269"/>
    </location>
</feature>
<dbReference type="AlphaFoldDB" id="A0A9P4K070"/>
<keyword evidence="4" id="KW-1185">Reference proteome</keyword>
<reference evidence="4" key="1">
    <citation type="journal article" date="2020" name="Stud. Mycol.">
        <title>101 Dothideomycetes genomes: A test case for predicting lifestyles and emergence of pathogens.</title>
        <authorList>
            <person name="Haridas S."/>
            <person name="Albert R."/>
            <person name="Binder M."/>
            <person name="Bloem J."/>
            <person name="LaButti K."/>
            <person name="Salamov A."/>
            <person name="Andreopoulos B."/>
            <person name="Baker S."/>
            <person name="Barry K."/>
            <person name="Bills G."/>
            <person name="Bluhm B."/>
            <person name="Cannon C."/>
            <person name="Castanera R."/>
            <person name="Culley D."/>
            <person name="Daum C."/>
            <person name="Ezra D."/>
            <person name="Gonzalez J."/>
            <person name="Henrissat B."/>
            <person name="Kuo A."/>
            <person name="Liang C."/>
            <person name="Lipzen A."/>
            <person name="Lutzoni F."/>
            <person name="Magnuson J."/>
            <person name="Mondo S."/>
            <person name="Nolan M."/>
            <person name="Ohm R."/>
            <person name="Pangilinan J."/>
            <person name="Park H.-J."/>
            <person name="Ramirez L."/>
            <person name="Alfaro M."/>
            <person name="Sun H."/>
            <person name="Tritt A."/>
            <person name="Yoshinaga Y."/>
            <person name="Zwiers L.-H."/>
            <person name="Turgeon B."/>
            <person name="Goodwin S."/>
            <person name="Spatafora J."/>
            <person name="Crous P."/>
            <person name="Grigoriev I."/>
        </authorList>
    </citation>
    <scope>NUCLEOTIDE SEQUENCE [LARGE SCALE GENOMIC DNA]</scope>
    <source>
        <strain evidence="4">CBS 304.66</strain>
    </source>
</reference>
<evidence type="ECO:0000313" key="3">
    <source>
        <dbReference type="EMBL" id="KAF2260182.1"/>
    </source>
</evidence>
<feature type="transmembrane region" description="Helical" evidence="2">
    <location>
        <begin position="213"/>
        <end position="234"/>
    </location>
</feature>
<feature type="transmembrane region" description="Helical" evidence="2">
    <location>
        <begin position="129"/>
        <end position="148"/>
    </location>
</feature>
<feature type="compositionally biased region" description="Polar residues" evidence="1">
    <location>
        <begin position="334"/>
        <end position="356"/>
    </location>
</feature>
<dbReference type="PANTHER" id="PTHR37577:SF1">
    <property type="entry name" value="INTEGRAL MEMBRANE PROTEIN"/>
    <property type="match status" value="1"/>
</dbReference>
<dbReference type="Proteomes" id="UP000800093">
    <property type="component" value="Unassembled WGS sequence"/>
</dbReference>
<protein>
    <submittedName>
        <fullName evidence="3">Uncharacterized protein</fullName>
    </submittedName>
</protein>
<organism evidence="3 4">
    <name type="scientific">Lojkania enalia</name>
    <dbReference type="NCBI Taxonomy" id="147567"/>
    <lineage>
        <taxon>Eukaryota</taxon>
        <taxon>Fungi</taxon>
        <taxon>Dikarya</taxon>
        <taxon>Ascomycota</taxon>
        <taxon>Pezizomycotina</taxon>
        <taxon>Dothideomycetes</taxon>
        <taxon>Pleosporomycetidae</taxon>
        <taxon>Pleosporales</taxon>
        <taxon>Pleosporales incertae sedis</taxon>
        <taxon>Lojkania</taxon>
    </lineage>
</organism>
<keyword evidence="2" id="KW-0472">Membrane</keyword>
<accession>A0A9P4K070</accession>
<dbReference type="OrthoDB" id="5427664at2759"/>
<dbReference type="PANTHER" id="PTHR37577">
    <property type="entry name" value="INTEGRAL MEMBRANE PROTEIN"/>
    <property type="match status" value="1"/>
</dbReference>
<keyword evidence="2" id="KW-1133">Transmembrane helix</keyword>
<dbReference type="EMBL" id="ML986687">
    <property type="protein sequence ID" value="KAF2260182.1"/>
    <property type="molecule type" value="Genomic_DNA"/>
</dbReference>
<evidence type="ECO:0000256" key="2">
    <source>
        <dbReference type="SAM" id="Phobius"/>
    </source>
</evidence>